<dbReference type="STRING" id="915059.NH26_02005"/>
<evidence type="ECO:0000256" key="2">
    <source>
        <dbReference type="ARBA" id="ARBA00022452"/>
    </source>
</evidence>
<dbReference type="InterPro" id="IPR051906">
    <property type="entry name" value="TolC-like"/>
</dbReference>
<keyword evidence="2" id="KW-1134">Transmembrane beta strand</keyword>
<comment type="subcellular location">
    <subcellularLocation>
        <location evidence="1">Cell outer membrane</location>
    </subcellularLocation>
</comment>
<dbReference type="GO" id="GO:0009279">
    <property type="term" value="C:cell outer membrane"/>
    <property type="evidence" value="ECO:0007669"/>
    <property type="project" value="UniProtKB-SubCell"/>
</dbReference>
<dbReference type="Proteomes" id="UP000179797">
    <property type="component" value="Unassembled WGS sequence"/>
</dbReference>
<proteinExistence type="predicted"/>
<dbReference type="PANTHER" id="PTHR30026">
    <property type="entry name" value="OUTER MEMBRANE PROTEIN TOLC"/>
    <property type="match status" value="1"/>
</dbReference>
<organism evidence="6 7">
    <name type="scientific">Flammeovirga pacifica</name>
    <dbReference type="NCBI Taxonomy" id="915059"/>
    <lineage>
        <taxon>Bacteria</taxon>
        <taxon>Pseudomonadati</taxon>
        <taxon>Bacteroidota</taxon>
        <taxon>Cytophagia</taxon>
        <taxon>Cytophagales</taxon>
        <taxon>Flammeovirgaceae</taxon>
        <taxon>Flammeovirga</taxon>
    </lineage>
</organism>
<evidence type="ECO:0000256" key="3">
    <source>
        <dbReference type="ARBA" id="ARBA00022692"/>
    </source>
</evidence>
<evidence type="ECO:0000256" key="4">
    <source>
        <dbReference type="ARBA" id="ARBA00023136"/>
    </source>
</evidence>
<dbReference type="PANTHER" id="PTHR30026:SF20">
    <property type="entry name" value="OUTER MEMBRANE PROTEIN TOLC"/>
    <property type="match status" value="1"/>
</dbReference>
<evidence type="ECO:0000313" key="7">
    <source>
        <dbReference type="Proteomes" id="UP000179797"/>
    </source>
</evidence>
<evidence type="ECO:0008006" key="8">
    <source>
        <dbReference type="Google" id="ProtNLM"/>
    </source>
</evidence>
<dbReference type="AlphaFoldDB" id="A0A1S1YVZ8"/>
<keyword evidence="7" id="KW-1185">Reference proteome</keyword>
<dbReference type="SUPFAM" id="SSF56954">
    <property type="entry name" value="Outer membrane efflux proteins (OEP)"/>
    <property type="match status" value="1"/>
</dbReference>
<dbReference type="Gene3D" id="1.20.1600.10">
    <property type="entry name" value="Outer membrane efflux proteins (OEP)"/>
    <property type="match status" value="1"/>
</dbReference>
<protein>
    <recommendedName>
        <fullName evidence="8">Transporter</fullName>
    </recommendedName>
</protein>
<dbReference type="OrthoDB" id="1674454at2"/>
<sequence>MKIKAIVFYSLVLLIGCKPSLFGQEISRRDMAEKAINYSHLLKIKRNEIKSTEYDKQRAMYTYIPKVGVKGGYAYLLNDLTINRDITDLKSNGLNSLTNAKQGIVNGIGSSGLPPSAIGIMEPIVDGVFSNLNGLVNQMPNEVSLSLRDNHLWFYDAYVEMVIFSGLQAPNYAKAAEAKAEAQRAMMEKDEHEIIIEVMDYYDKLAVINQSMKVLEESQKRLDKQTLFANKAKEVGLATDYDLNKIRIAEKDITAKRIELVASKDLVLQKLEQMTGLPKEDISSISPSLDIWFVDENEINLGNRAEIKALDHSIEALERKHKAEQFTALPQAKAFAHVMQGGSNLTSVDPVPFVGVGMKWEIFDGLQRKREVQKSALNVASMREKKQYANEMVVLDFEKKKMEWRVATQMVDVAYQKLDGAQTGLKIRSEELKNGLADVNDILLEISDYEKTQLEYIQSIAHQRHTAIALLDAMGALNLEHIKN</sequence>
<dbReference type="PROSITE" id="PS51257">
    <property type="entry name" value="PROKAR_LIPOPROTEIN"/>
    <property type="match status" value="1"/>
</dbReference>
<evidence type="ECO:0000256" key="5">
    <source>
        <dbReference type="ARBA" id="ARBA00023237"/>
    </source>
</evidence>
<keyword evidence="5" id="KW-0998">Cell outer membrane</keyword>
<gene>
    <name evidence="6" type="ORF">NH26_02005</name>
</gene>
<reference evidence="6 7" key="1">
    <citation type="journal article" date="2012" name="Int. J. Syst. Evol. Microbiol.">
        <title>Flammeovirga pacifica sp. nov., isolated from deep-sea sediment.</title>
        <authorList>
            <person name="Xu H."/>
            <person name="Fu Y."/>
            <person name="Yang N."/>
            <person name="Ding Z."/>
            <person name="Lai Q."/>
            <person name="Zeng R."/>
        </authorList>
    </citation>
    <scope>NUCLEOTIDE SEQUENCE [LARGE SCALE GENOMIC DNA]</scope>
    <source>
        <strain evidence="7">DSM 24597 / LMG 26175 / WPAGA1</strain>
    </source>
</reference>
<keyword evidence="4" id="KW-0472">Membrane</keyword>
<evidence type="ECO:0000313" key="6">
    <source>
        <dbReference type="EMBL" id="OHX65211.1"/>
    </source>
</evidence>
<name>A0A1S1YVZ8_FLAPC</name>
<dbReference type="RefSeq" id="WP_044223688.1">
    <property type="nucleotide sequence ID" value="NZ_JRYR02000001.1"/>
</dbReference>
<evidence type="ECO:0000256" key="1">
    <source>
        <dbReference type="ARBA" id="ARBA00004442"/>
    </source>
</evidence>
<dbReference type="EMBL" id="JRYR02000001">
    <property type="protein sequence ID" value="OHX65211.1"/>
    <property type="molecule type" value="Genomic_DNA"/>
</dbReference>
<dbReference type="GO" id="GO:0015288">
    <property type="term" value="F:porin activity"/>
    <property type="evidence" value="ECO:0007669"/>
    <property type="project" value="TreeGrafter"/>
</dbReference>
<keyword evidence="3" id="KW-0812">Transmembrane</keyword>
<comment type="caution">
    <text evidence="6">The sequence shown here is derived from an EMBL/GenBank/DDBJ whole genome shotgun (WGS) entry which is preliminary data.</text>
</comment>
<accession>A0A1S1YVZ8</accession>
<dbReference type="GO" id="GO:1990281">
    <property type="term" value="C:efflux pump complex"/>
    <property type="evidence" value="ECO:0007669"/>
    <property type="project" value="TreeGrafter"/>
</dbReference>
<dbReference type="GO" id="GO:0015562">
    <property type="term" value="F:efflux transmembrane transporter activity"/>
    <property type="evidence" value="ECO:0007669"/>
    <property type="project" value="InterPro"/>
</dbReference>